<gene>
    <name evidence="2" type="ORF">KIL84_008391</name>
</gene>
<keyword evidence="3" id="KW-1185">Reference proteome</keyword>
<feature type="region of interest" description="Disordered" evidence="1">
    <location>
        <begin position="1"/>
        <end position="30"/>
    </location>
</feature>
<dbReference type="Proteomes" id="UP000827986">
    <property type="component" value="Unassembled WGS sequence"/>
</dbReference>
<dbReference type="EMBL" id="JAHDVG010000477">
    <property type="protein sequence ID" value="KAH1175517.1"/>
    <property type="molecule type" value="Genomic_DNA"/>
</dbReference>
<accession>A0A9D3X9Q6</accession>
<dbReference type="AlphaFoldDB" id="A0A9D3X9Q6"/>
<sequence>MSSDLGTELKGPGSMFQKPPRQTGTNGNREAKDLLARHCKLIYAHHAHHPSVWALLNLDLVLSSLLDKVGTYYQCSVEEALSLLELFSEAFSSMVASLVPRAYYSPS</sequence>
<name>A0A9D3X9Q6_9SAUR</name>
<evidence type="ECO:0000313" key="3">
    <source>
        <dbReference type="Proteomes" id="UP000827986"/>
    </source>
</evidence>
<evidence type="ECO:0000256" key="1">
    <source>
        <dbReference type="SAM" id="MobiDB-lite"/>
    </source>
</evidence>
<reference evidence="2" key="1">
    <citation type="submission" date="2021-09" db="EMBL/GenBank/DDBJ databases">
        <title>The genome of Mauremys mutica provides insights into the evolution of semi-aquatic lifestyle.</title>
        <authorList>
            <person name="Gong S."/>
            <person name="Gao Y."/>
        </authorList>
    </citation>
    <scope>NUCLEOTIDE SEQUENCE</scope>
    <source>
        <strain evidence="2">MM-2020</strain>
        <tissue evidence="2">Muscle</tissue>
    </source>
</reference>
<organism evidence="2 3">
    <name type="scientific">Mauremys mutica</name>
    <name type="common">yellowpond turtle</name>
    <dbReference type="NCBI Taxonomy" id="74926"/>
    <lineage>
        <taxon>Eukaryota</taxon>
        <taxon>Metazoa</taxon>
        <taxon>Chordata</taxon>
        <taxon>Craniata</taxon>
        <taxon>Vertebrata</taxon>
        <taxon>Euteleostomi</taxon>
        <taxon>Archelosauria</taxon>
        <taxon>Testudinata</taxon>
        <taxon>Testudines</taxon>
        <taxon>Cryptodira</taxon>
        <taxon>Durocryptodira</taxon>
        <taxon>Testudinoidea</taxon>
        <taxon>Geoemydidae</taxon>
        <taxon>Geoemydinae</taxon>
        <taxon>Mauremys</taxon>
    </lineage>
</organism>
<evidence type="ECO:0000313" key="2">
    <source>
        <dbReference type="EMBL" id="KAH1175517.1"/>
    </source>
</evidence>
<comment type="caution">
    <text evidence="2">The sequence shown here is derived from an EMBL/GenBank/DDBJ whole genome shotgun (WGS) entry which is preliminary data.</text>
</comment>
<proteinExistence type="predicted"/>
<protein>
    <submittedName>
        <fullName evidence="2">Uncharacterized protein</fullName>
    </submittedName>
</protein>